<dbReference type="Gene3D" id="3.30.40.10">
    <property type="entry name" value="Zinc/RING finger domain, C3HC4 (zinc finger)"/>
    <property type="match status" value="1"/>
</dbReference>
<keyword evidence="11" id="KW-0677">Repeat</keyword>
<comment type="function">
    <text evidence="18">Ubiquitin-protein ligase which is mainly involved pre-mRNA splicing and DNA repair. Required for pre-mRNA splicing as component of the spliceosome.</text>
</comment>
<evidence type="ECO:0000256" key="12">
    <source>
        <dbReference type="ARBA" id="ARBA00022763"/>
    </source>
</evidence>
<dbReference type="Pfam" id="PF08606">
    <property type="entry name" value="Prp19"/>
    <property type="match status" value="1"/>
</dbReference>
<dbReference type="InterPro" id="IPR019775">
    <property type="entry name" value="WD40_repeat_CS"/>
</dbReference>
<evidence type="ECO:0000256" key="5">
    <source>
        <dbReference type="ARBA" id="ARBA00012483"/>
    </source>
</evidence>
<dbReference type="GO" id="GO:0006281">
    <property type="term" value="P:DNA repair"/>
    <property type="evidence" value="ECO:0007669"/>
    <property type="project" value="UniProtKB-KW"/>
</dbReference>
<dbReference type="PANTHER" id="PTHR43995">
    <property type="entry name" value="PRE-MRNA-PROCESSING FACTOR 19"/>
    <property type="match status" value="1"/>
</dbReference>
<feature type="repeat" description="WD" evidence="17">
    <location>
        <begin position="297"/>
        <end position="338"/>
    </location>
</feature>
<dbReference type="PANTHER" id="PTHR43995:SF1">
    <property type="entry name" value="PRE-MRNA-PROCESSING FACTOR 19"/>
    <property type="match status" value="1"/>
</dbReference>
<evidence type="ECO:0000256" key="2">
    <source>
        <dbReference type="ARBA" id="ARBA00004642"/>
    </source>
</evidence>
<dbReference type="GO" id="GO:0005654">
    <property type="term" value="C:nucleoplasm"/>
    <property type="evidence" value="ECO:0007669"/>
    <property type="project" value="UniProtKB-SubCell"/>
</dbReference>
<dbReference type="CDD" id="cd16656">
    <property type="entry name" value="RING-Ubox_PRP19"/>
    <property type="match status" value="1"/>
</dbReference>
<feature type="repeat" description="WD" evidence="17">
    <location>
        <begin position="251"/>
        <end position="292"/>
    </location>
</feature>
<dbReference type="PROSITE" id="PS50082">
    <property type="entry name" value="WD_REPEATS_2"/>
    <property type="match status" value="4"/>
</dbReference>
<dbReference type="AlphaFoldDB" id="A0A1A8X7E6"/>
<proteinExistence type="inferred from homology"/>
<organism evidence="21 22">
    <name type="scientific">Plasmodium malariae</name>
    <dbReference type="NCBI Taxonomy" id="5858"/>
    <lineage>
        <taxon>Eukaryota</taxon>
        <taxon>Sar</taxon>
        <taxon>Alveolata</taxon>
        <taxon>Apicomplexa</taxon>
        <taxon>Aconoidasida</taxon>
        <taxon>Haemosporida</taxon>
        <taxon>Plasmodiidae</taxon>
        <taxon>Plasmodium</taxon>
        <taxon>Plasmodium (Plasmodium)</taxon>
    </lineage>
</organism>
<dbReference type="GO" id="GO:0070534">
    <property type="term" value="P:protein K63-linked ubiquitination"/>
    <property type="evidence" value="ECO:0007669"/>
    <property type="project" value="UniProtKB-UniRule"/>
</dbReference>
<dbReference type="InterPro" id="IPR015943">
    <property type="entry name" value="WD40/YVTN_repeat-like_dom_sf"/>
</dbReference>
<keyword evidence="7 17" id="KW-0853">WD repeat</keyword>
<dbReference type="CDD" id="cd00200">
    <property type="entry name" value="WD40"/>
    <property type="match status" value="1"/>
</dbReference>
<dbReference type="InterPro" id="IPR020472">
    <property type="entry name" value="WD40_PAC1"/>
</dbReference>
<feature type="repeat" description="WD" evidence="17">
    <location>
        <begin position="381"/>
        <end position="422"/>
    </location>
</feature>
<evidence type="ECO:0000256" key="13">
    <source>
        <dbReference type="ARBA" id="ARBA00022786"/>
    </source>
</evidence>
<keyword evidence="19" id="KW-0175">Coiled coil</keyword>
<evidence type="ECO:0000256" key="8">
    <source>
        <dbReference type="ARBA" id="ARBA00022664"/>
    </source>
</evidence>
<dbReference type="EMBL" id="FLQW01006888">
    <property type="protein sequence ID" value="SBT01186.1"/>
    <property type="molecule type" value="Genomic_DNA"/>
</dbReference>
<dbReference type="InterPro" id="IPR013915">
    <property type="entry name" value="Prp19_cc"/>
</dbReference>
<comment type="similarity">
    <text evidence="4 18">Belongs to the WD repeat PRP19 family.</text>
</comment>
<evidence type="ECO:0000256" key="19">
    <source>
        <dbReference type="SAM" id="Coils"/>
    </source>
</evidence>
<feature type="coiled-coil region" evidence="19">
    <location>
        <begin position="109"/>
        <end position="143"/>
    </location>
</feature>
<evidence type="ECO:0000256" key="16">
    <source>
        <dbReference type="ARBA" id="ARBA00023242"/>
    </source>
</evidence>
<evidence type="ECO:0000256" key="1">
    <source>
        <dbReference type="ARBA" id="ARBA00000900"/>
    </source>
</evidence>
<dbReference type="FunFam" id="3.30.40.10:FF:000027">
    <property type="entry name" value="Pre-mRNA-processing factor 19, putative"/>
    <property type="match status" value="1"/>
</dbReference>
<evidence type="ECO:0000256" key="18">
    <source>
        <dbReference type="RuleBase" id="RU367101"/>
    </source>
</evidence>
<dbReference type="GO" id="GO:0007023">
    <property type="term" value="P:post-chaperonin tubulin folding pathway"/>
    <property type="evidence" value="ECO:0007669"/>
    <property type="project" value="InterPro"/>
</dbReference>
<evidence type="ECO:0000256" key="6">
    <source>
        <dbReference type="ARBA" id="ARBA00015618"/>
    </source>
</evidence>
<dbReference type="InterPro" id="IPR036322">
    <property type="entry name" value="WD40_repeat_dom_sf"/>
</dbReference>
<dbReference type="PRINTS" id="PR00320">
    <property type="entry name" value="GPROTEINBRPT"/>
</dbReference>
<dbReference type="Proteomes" id="UP000078597">
    <property type="component" value="Unassembled WGS sequence"/>
</dbReference>
<dbReference type="Gene3D" id="2.130.10.10">
    <property type="entry name" value="YVTN repeat-like/Quinoprotein amine dehydrogenase"/>
    <property type="match status" value="1"/>
</dbReference>
<dbReference type="EC" id="2.3.2.27" evidence="5 18"/>
<dbReference type="InterPro" id="IPR001680">
    <property type="entry name" value="WD40_rpt"/>
</dbReference>
<dbReference type="SUPFAM" id="SSF50978">
    <property type="entry name" value="WD40 repeat-like"/>
    <property type="match status" value="1"/>
</dbReference>
<reference evidence="22" key="1">
    <citation type="submission" date="2016-05" db="EMBL/GenBank/DDBJ databases">
        <authorList>
            <person name="Naeem Raeece"/>
        </authorList>
    </citation>
    <scope>NUCLEOTIDE SEQUENCE [LARGE SCALE GENOMIC DNA]</scope>
</reference>
<comment type="subunit">
    <text evidence="18">Homotetramer.</text>
</comment>
<dbReference type="SMART" id="SM00320">
    <property type="entry name" value="WD40"/>
    <property type="match status" value="5"/>
</dbReference>
<dbReference type="InterPro" id="IPR036126">
    <property type="entry name" value="TBCA_sf"/>
</dbReference>
<accession>A0A1A8X7E6</accession>
<dbReference type="VEuPathDB" id="PlasmoDB:PmUG01_08047600"/>
<dbReference type="GO" id="GO:0005737">
    <property type="term" value="C:cytoplasm"/>
    <property type="evidence" value="ECO:0007669"/>
    <property type="project" value="TreeGrafter"/>
</dbReference>
<comment type="catalytic activity">
    <reaction evidence="1 18">
        <text>S-ubiquitinyl-[E2 ubiquitin-conjugating enzyme]-L-cysteine + [acceptor protein]-L-lysine = [E2 ubiquitin-conjugating enzyme]-L-cysteine + N(6)-ubiquitinyl-[acceptor protein]-L-lysine.</text>
        <dbReference type="EC" id="2.3.2.27"/>
    </reaction>
</comment>
<evidence type="ECO:0000256" key="9">
    <source>
        <dbReference type="ARBA" id="ARBA00022679"/>
    </source>
</evidence>
<dbReference type="SMART" id="SM00504">
    <property type="entry name" value="Ubox"/>
    <property type="match status" value="1"/>
</dbReference>
<dbReference type="PROSITE" id="PS00678">
    <property type="entry name" value="WD_REPEATS_1"/>
    <property type="match status" value="1"/>
</dbReference>
<dbReference type="GO" id="GO:0071006">
    <property type="term" value="C:U2-type catalytic step 1 spliceosome"/>
    <property type="evidence" value="ECO:0007669"/>
    <property type="project" value="TreeGrafter"/>
</dbReference>
<dbReference type="InterPro" id="IPR013083">
    <property type="entry name" value="Znf_RING/FYVE/PHD"/>
</dbReference>
<comment type="subcellular location">
    <subcellularLocation>
        <location evidence="2">Nucleus</location>
        <location evidence="2">Nucleoplasm</location>
    </subcellularLocation>
</comment>
<dbReference type="InterPro" id="IPR003613">
    <property type="entry name" value="Ubox_domain"/>
</dbReference>
<evidence type="ECO:0000313" key="21">
    <source>
        <dbReference type="EMBL" id="SBT01186.1"/>
    </source>
</evidence>
<dbReference type="GO" id="GO:0000974">
    <property type="term" value="C:Prp19 complex"/>
    <property type="evidence" value="ECO:0007669"/>
    <property type="project" value="UniProtKB-UniRule"/>
</dbReference>
<evidence type="ECO:0000313" key="22">
    <source>
        <dbReference type="Proteomes" id="UP000078597"/>
    </source>
</evidence>
<keyword evidence="15 18" id="KW-0234">DNA repair</keyword>
<dbReference type="PROSITE" id="PS51698">
    <property type="entry name" value="U_BOX"/>
    <property type="match status" value="1"/>
</dbReference>
<evidence type="ECO:0000256" key="10">
    <source>
        <dbReference type="ARBA" id="ARBA00022728"/>
    </source>
</evidence>
<evidence type="ECO:0000256" key="14">
    <source>
        <dbReference type="ARBA" id="ARBA00023187"/>
    </source>
</evidence>
<dbReference type="SUPFAM" id="SSF57850">
    <property type="entry name" value="RING/U-box"/>
    <property type="match status" value="1"/>
</dbReference>
<feature type="domain" description="U-box" evidence="20">
    <location>
        <begin position="1"/>
        <end position="71"/>
    </location>
</feature>
<dbReference type="UniPathway" id="UPA00143"/>
<feature type="repeat" description="WD" evidence="17">
    <location>
        <begin position="466"/>
        <end position="498"/>
    </location>
</feature>
<dbReference type="Pfam" id="PF00400">
    <property type="entry name" value="WD40"/>
    <property type="match status" value="4"/>
</dbReference>
<keyword evidence="8 18" id="KW-0507">mRNA processing</keyword>
<evidence type="ECO:0000259" key="20">
    <source>
        <dbReference type="PROSITE" id="PS51698"/>
    </source>
</evidence>
<evidence type="ECO:0000256" key="4">
    <source>
        <dbReference type="ARBA" id="ARBA00006388"/>
    </source>
</evidence>
<evidence type="ECO:0000256" key="11">
    <source>
        <dbReference type="ARBA" id="ARBA00022737"/>
    </source>
</evidence>
<evidence type="ECO:0000256" key="17">
    <source>
        <dbReference type="PROSITE-ProRule" id="PRU00221"/>
    </source>
</evidence>
<dbReference type="GO" id="GO:0048487">
    <property type="term" value="F:beta-tubulin binding"/>
    <property type="evidence" value="ECO:0007669"/>
    <property type="project" value="InterPro"/>
</dbReference>
<name>A0A1A8X7E6_PLAMA</name>
<dbReference type="GO" id="GO:0007021">
    <property type="term" value="P:tubulin complex assembly"/>
    <property type="evidence" value="ECO:0007669"/>
    <property type="project" value="InterPro"/>
</dbReference>
<dbReference type="SUPFAM" id="SSF46988">
    <property type="entry name" value="Tubulin chaperone cofactor A"/>
    <property type="match status" value="1"/>
</dbReference>
<keyword evidence="12 18" id="KW-0227">DNA damage</keyword>
<evidence type="ECO:0000256" key="15">
    <source>
        <dbReference type="ARBA" id="ARBA00023204"/>
    </source>
</evidence>
<gene>
    <name evidence="21" type="ORF">PMALA_080380</name>
</gene>
<dbReference type="InterPro" id="IPR055340">
    <property type="entry name" value="RING-Ubox_PRP19"/>
</dbReference>
<keyword evidence="9 18" id="KW-0808">Transferase</keyword>
<dbReference type="GO" id="GO:0061630">
    <property type="term" value="F:ubiquitin protein ligase activity"/>
    <property type="evidence" value="ECO:0007669"/>
    <property type="project" value="UniProtKB-UniRule"/>
</dbReference>
<dbReference type="InterPro" id="IPR038959">
    <property type="entry name" value="Prp19"/>
</dbReference>
<dbReference type="PROSITE" id="PS50294">
    <property type="entry name" value="WD_REPEATS_REGION"/>
    <property type="match status" value="3"/>
</dbReference>
<keyword evidence="10 18" id="KW-0747">Spliceosome</keyword>
<comment type="pathway">
    <text evidence="3 18">Protein modification; protein ubiquitination.</text>
</comment>
<evidence type="ECO:0000256" key="7">
    <source>
        <dbReference type="ARBA" id="ARBA00022574"/>
    </source>
</evidence>
<keyword evidence="14 18" id="KW-0508">mRNA splicing</keyword>
<sequence length="498" mass="56600">MSILCTISGQTPEEPVVSKTGYIFEKRLIEKHIINYGICPVSGEILTLQDLYPLKNEKIVKPRPISASSIPGLLSMFQTEWDSIISEMFSLRTHVNDIRNQLSHSLYQYDAATRVIAKLLKEKDSYKEEITNLRNQIFQLKSGNDINEFEIGITDELLNEMQNIAKDLLMNRKKRKIENVCSVDKWKEFTNTNEFDIHSSVVPGVTSLALDINKYKYNYNHDHINHNFFSGGKDGNIYYVSLSDNKIISKLQGHLKKVNALISHPSNFVCISGSNDKTVRIWKGDSDTNEYVTAHVITKHKDHITSLSLHPLENLFISASKDNIWILHDLETAKTIKTCKNNPSPFKNLSIHPDGMMLGIASEDSNIHIYDIKSQEYKASLTGHTKAVDCISFSENGYYLASCSKDNTIKLWDLRKALSFQTLELEQTPNFITFDYSGKYLSVALGNDIHIYNFHTKNQVTLVNTLSSHTDTVTKTCFGSRTSYLLSSSMDKTVKLWS</sequence>
<protein>
    <recommendedName>
        <fullName evidence="6 18">Pre-mRNA-processing factor 19</fullName>
        <ecNumber evidence="5 18">2.3.2.27</ecNumber>
    </recommendedName>
</protein>
<dbReference type="GO" id="GO:0000398">
    <property type="term" value="P:mRNA splicing, via spliceosome"/>
    <property type="evidence" value="ECO:0007669"/>
    <property type="project" value="InterPro"/>
</dbReference>
<keyword evidence="13 18" id="KW-0833">Ubl conjugation pathway</keyword>
<evidence type="ECO:0000256" key="3">
    <source>
        <dbReference type="ARBA" id="ARBA00004906"/>
    </source>
</evidence>
<keyword evidence="16 18" id="KW-0539">Nucleus</keyword>